<dbReference type="InterPro" id="IPR005467">
    <property type="entry name" value="His_kinase_dom"/>
</dbReference>
<keyword evidence="9" id="KW-0902">Two-component regulatory system</keyword>
<dbReference type="PANTHER" id="PTHR43065:SF10">
    <property type="entry name" value="PEROXIDE STRESS-ACTIVATED HISTIDINE KINASE MAK3"/>
    <property type="match status" value="1"/>
</dbReference>
<dbReference type="InterPro" id="IPR036890">
    <property type="entry name" value="HATPase_C_sf"/>
</dbReference>
<feature type="domain" description="HAMP" evidence="12">
    <location>
        <begin position="223"/>
        <end position="273"/>
    </location>
</feature>
<dbReference type="Pfam" id="PF02518">
    <property type="entry name" value="HATPase_c"/>
    <property type="match status" value="1"/>
</dbReference>
<dbReference type="SUPFAM" id="SSF47384">
    <property type="entry name" value="Homodimeric domain of signal transducing histidine kinase"/>
    <property type="match status" value="1"/>
</dbReference>
<keyword evidence="10" id="KW-1133">Transmembrane helix</keyword>
<proteinExistence type="predicted"/>
<dbReference type="RefSeq" id="WP_152945048.1">
    <property type="nucleotide sequence ID" value="NZ_WHYR01000004.1"/>
</dbReference>
<dbReference type="GO" id="GO:0000155">
    <property type="term" value="F:phosphorelay sensor kinase activity"/>
    <property type="evidence" value="ECO:0007669"/>
    <property type="project" value="InterPro"/>
</dbReference>
<dbReference type="GO" id="GO:0016020">
    <property type="term" value="C:membrane"/>
    <property type="evidence" value="ECO:0007669"/>
    <property type="project" value="UniProtKB-SubCell"/>
</dbReference>
<evidence type="ECO:0000313" key="14">
    <source>
        <dbReference type="Proteomes" id="UP000441717"/>
    </source>
</evidence>
<keyword evidence="8" id="KW-0067">ATP-binding</keyword>
<evidence type="ECO:0000256" key="7">
    <source>
        <dbReference type="ARBA" id="ARBA00022777"/>
    </source>
</evidence>
<evidence type="ECO:0000313" key="13">
    <source>
        <dbReference type="EMBL" id="MQL51127.1"/>
    </source>
</evidence>
<dbReference type="PROSITE" id="PS50109">
    <property type="entry name" value="HIS_KIN"/>
    <property type="match status" value="1"/>
</dbReference>
<evidence type="ECO:0000256" key="10">
    <source>
        <dbReference type="SAM" id="Phobius"/>
    </source>
</evidence>
<evidence type="ECO:0000256" key="2">
    <source>
        <dbReference type="ARBA" id="ARBA00004370"/>
    </source>
</evidence>
<sequence>MFRLRFRPQSIRLQVLGIVAILLVVPVLVMIYDILFASRTDDQLFNDMQNRLVWMGNYLGQEMEINLQEQGRVDLQRELTDLLVAQFDHLTTSITGSHPGIRCGLYLTGEQRIRVQGFLHEYRLRAPETSEQRYRRIFMEVKEGIEATLAADKPITRVGQTWDDRFLEYLVPVHYQGKVVAVVWVEERLHPIFARSARLRLLIRYTTLGAFGFAVVATLVTIMTLVRGVGRLKDGLLSLEKDLGVRLPEMPGELGVIGRAVNHLAENLAEKERLVEQLRRSEHLATLGRLVTEIAHELRTPISIMQSILEAVKPDLEKNAEMKEPLAILEEQVRRHNKLIEELLNFGRPGDAMEPVDLNKLLAEITLSGESLLKQNGVQLITDLAEDLPPVKGNRDKLKQVFLNLMINAVQAMPGGGRLTIETSTAGEGVCVVFRDTGEGISQEDLQHIFQPFFTRKTGGSGLGLAISQEIVRIHGGSIAVESHPGQGTAFTVFLPAKNNGVGGIINGADTGH</sequence>
<evidence type="ECO:0000256" key="3">
    <source>
        <dbReference type="ARBA" id="ARBA00012438"/>
    </source>
</evidence>
<dbReference type="FunFam" id="3.30.565.10:FF:000006">
    <property type="entry name" value="Sensor histidine kinase WalK"/>
    <property type="match status" value="1"/>
</dbReference>
<dbReference type="Pfam" id="PF00512">
    <property type="entry name" value="HisKA"/>
    <property type="match status" value="1"/>
</dbReference>
<reference evidence="13 14" key="1">
    <citation type="submission" date="2019-10" db="EMBL/GenBank/DDBJ databases">
        <title>Comparative genomics of sulfur disproportionating microorganisms.</title>
        <authorList>
            <person name="Ward L.M."/>
            <person name="Bertran E."/>
            <person name="Johnston D."/>
        </authorList>
    </citation>
    <scope>NUCLEOTIDE SEQUENCE [LARGE SCALE GENOMIC DNA]</scope>
    <source>
        <strain evidence="13 14">DSM 14055</strain>
    </source>
</reference>
<evidence type="ECO:0000256" key="4">
    <source>
        <dbReference type="ARBA" id="ARBA00022553"/>
    </source>
</evidence>
<keyword evidence="14" id="KW-1185">Reference proteome</keyword>
<dbReference type="Gene3D" id="3.30.565.10">
    <property type="entry name" value="Histidine kinase-like ATPase, C-terminal domain"/>
    <property type="match status" value="1"/>
</dbReference>
<dbReference type="OrthoDB" id="9815750at2"/>
<keyword evidence="5" id="KW-0808">Transferase</keyword>
<dbReference type="CDD" id="cd00082">
    <property type="entry name" value="HisKA"/>
    <property type="match status" value="1"/>
</dbReference>
<dbReference type="PROSITE" id="PS50885">
    <property type="entry name" value="HAMP"/>
    <property type="match status" value="1"/>
</dbReference>
<dbReference type="SUPFAM" id="SSF55874">
    <property type="entry name" value="ATPase domain of HSP90 chaperone/DNA topoisomerase II/histidine kinase"/>
    <property type="match status" value="1"/>
</dbReference>
<keyword evidence="4" id="KW-0597">Phosphoprotein</keyword>
<keyword evidence="10" id="KW-0812">Transmembrane</keyword>
<keyword evidence="6" id="KW-0547">Nucleotide-binding</keyword>
<keyword evidence="7 13" id="KW-0418">Kinase</keyword>
<dbReference type="AlphaFoldDB" id="A0A6N7ING0"/>
<dbReference type="InterPro" id="IPR003594">
    <property type="entry name" value="HATPase_dom"/>
</dbReference>
<organism evidence="13 14">
    <name type="scientific">Desulfofundulus thermobenzoicus</name>
    <dbReference type="NCBI Taxonomy" id="29376"/>
    <lineage>
        <taxon>Bacteria</taxon>
        <taxon>Bacillati</taxon>
        <taxon>Bacillota</taxon>
        <taxon>Clostridia</taxon>
        <taxon>Eubacteriales</taxon>
        <taxon>Peptococcaceae</taxon>
        <taxon>Desulfofundulus</taxon>
    </lineage>
</organism>
<evidence type="ECO:0000256" key="1">
    <source>
        <dbReference type="ARBA" id="ARBA00000085"/>
    </source>
</evidence>
<dbReference type="SMART" id="SM00388">
    <property type="entry name" value="HisKA"/>
    <property type="match status" value="1"/>
</dbReference>
<evidence type="ECO:0000256" key="6">
    <source>
        <dbReference type="ARBA" id="ARBA00022741"/>
    </source>
</evidence>
<protein>
    <recommendedName>
        <fullName evidence="3">histidine kinase</fullName>
        <ecNumber evidence="3">2.7.13.3</ecNumber>
    </recommendedName>
</protein>
<dbReference type="Gene3D" id="1.10.287.130">
    <property type="match status" value="1"/>
</dbReference>
<keyword evidence="10" id="KW-0472">Membrane</keyword>
<dbReference type="InterPro" id="IPR004358">
    <property type="entry name" value="Sig_transdc_His_kin-like_C"/>
</dbReference>
<dbReference type="PRINTS" id="PR00344">
    <property type="entry name" value="BCTRLSENSOR"/>
</dbReference>
<gene>
    <name evidence="13" type="ORF">GFC01_02360</name>
</gene>
<comment type="catalytic activity">
    <reaction evidence="1">
        <text>ATP + protein L-histidine = ADP + protein N-phospho-L-histidine.</text>
        <dbReference type="EC" id="2.7.13.3"/>
    </reaction>
</comment>
<feature type="transmembrane region" description="Helical" evidence="10">
    <location>
        <begin position="205"/>
        <end position="226"/>
    </location>
</feature>
<dbReference type="EC" id="2.7.13.3" evidence="3"/>
<comment type="subcellular location">
    <subcellularLocation>
        <location evidence="2">Membrane</location>
    </subcellularLocation>
</comment>
<evidence type="ECO:0000256" key="5">
    <source>
        <dbReference type="ARBA" id="ARBA00022679"/>
    </source>
</evidence>
<accession>A0A6N7ING0</accession>
<dbReference type="GO" id="GO:0005524">
    <property type="term" value="F:ATP binding"/>
    <property type="evidence" value="ECO:0007669"/>
    <property type="project" value="UniProtKB-KW"/>
</dbReference>
<feature type="transmembrane region" description="Helical" evidence="10">
    <location>
        <begin position="15"/>
        <end position="35"/>
    </location>
</feature>
<evidence type="ECO:0000256" key="8">
    <source>
        <dbReference type="ARBA" id="ARBA00022840"/>
    </source>
</evidence>
<dbReference type="InterPro" id="IPR003661">
    <property type="entry name" value="HisK_dim/P_dom"/>
</dbReference>
<dbReference type="InterPro" id="IPR036097">
    <property type="entry name" value="HisK_dim/P_sf"/>
</dbReference>
<dbReference type="Proteomes" id="UP000441717">
    <property type="component" value="Unassembled WGS sequence"/>
</dbReference>
<dbReference type="SMART" id="SM00387">
    <property type="entry name" value="HATPase_c"/>
    <property type="match status" value="1"/>
</dbReference>
<feature type="domain" description="Histidine kinase" evidence="11">
    <location>
        <begin position="293"/>
        <end position="499"/>
    </location>
</feature>
<dbReference type="PANTHER" id="PTHR43065">
    <property type="entry name" value="SENSOR HISTIDINE KINASE"/>
    <property type="match status" value="1"/>
</dbReference>
<comment type="caution">
    <text evidence="13">The sequence shown here is derived from an EMBL/GenBank/DDBJ whole genome shotgun (WGS) entry which is preliminary data.</text>
</comment>
<evidence type="ECO:0000256" key="9">
    <source>
        <dbReference type="ARBA" id="ARBA00023012"/>
    </source>
</evidence>
<evidence type="ECO:0000259" key="12">
    <source>
        <dbReference type="PROSITE" id="PS50885"/>
    </source>
</evidence>
<name>A0A6N7ING0_9FIRM</name>
<evidence type="ECO:0000259" key="11">
    <source>
        <dbReference type="PROSITE" id="PS50109"/>
    </source>
</evidence>
<dbReference type="EMBL" id="WHYR01000004">
    <property type="protein sequence ID" value="MQL51127.1"/>
    <property type="molecule type" value="Genomic_DNA"/>
</dbReference>
<dbReference type="InterPro" id="IPR003660">
    <property type="entry name" value="HAMP_dom"/>
</dbReference>